<organism evidence="2 3">
    <name type="scientific">Pelecanus crispus</name>
    <name type="common">Dalmatian pelican</name>
    <dbReference type="NCBI Taxonomy" id="36300"/>
    <lineage>
        <taxon>Eukaryota</taxon>
        <taxon>Metazoa</taxon>
        <taxon>Chordata</taxon>
        <taxon>Craniata</taxon>
        <taxon>Vertebrata</taxon>
        <taxon>Euteleostomi</taxon>
        <taxon>Archelosauria</taxon>
        <taxon>Archosauria</taxon>
        <taxon>Dinosauria</taxon>
        <taxon>Saurischia</taxon>
        <taxon>Theropoda</taxon>
        <taxon>Coelurosauria</taxon>
        <taxon>Aves</taxon>
        <taxon>Neognathae</taxon>
        <taxon>Neoaves</taxon>
        <taxon>Aequornithes</taxon>
        <taxon>Pelecaniformes</taxon>
        <taxon>Pelecanidae</taxon>
        <taxon>Pelecanus</taxon>
    </lineage>
</organism>
<feature type="region of interest" description="Disordered" evidence="1">
    <location>
        <begin position="37"/>
        <end position="73"/>
    </location>
</feature>
<dbReference type="Proteomes" id="UP000054150">
    <property type="component" value="Unassembled WGS sequence"/>
</dbReference>
<feature type="region of interest" description="Disordered" evidence="1">
    <location>
        <begin position="234"/>
        <end position="258"/>
    </location>
</feature>
<feature type="non-terminal residue" evidence="2">
    <location>
        <position position="258"/>
    </location>
</feature>
<evidence type="ECO:0000313" key="3">
    <source>
        <dbReference type="Proteomes" id="UP000054150"/>
    </source>
</evidence>
<feature type="region of interest" description="Disordered" evidence="1">
    <location>
        <begin position="163"/>
        <end position="184"/>
    </location>
</feature>
<keyword evidence="3" id="KW-1185">Reference proteome</keyword>
<proteinExistence type="predicted"/>
<gene>
    <name evidence="2" type="ORF">N334_09432</name>
</gene>
<feature type="compositionally biased region" description="Gly residues" evidence="1">
    <location>
        <begin position="247"/>
        <end position="258"/>
    </location>
</feature>
<evidence type="ECO:0000313" key="2">
    <source>
        <dbReference type="EMBL" id="KFQ59002.1"/>
    </source>
</evidence>
<reference evidence="2 3" key="1">
    <citation type="submission" date="2014-04" db="EMBL/GenBank/DDBJ databases">
        <title>Genome evolution of avian class.</title>
        <authorList>
            <person name="Zhang G."/>
            <person name="Li C."/>
        </authorList>
    </citation>
    <scope>NUCLEOTIDE SEQUENCE [LARGE SCALE GENOMIC DNA]</scope>
    <source>
        <strain evidence="2">BGI_N334</strain>
    </source>
</reference>
<sequence>GAAALVVYYSLLHPKSTEIWQSFLETTCSAAAAGDDEVVGDGSQAGQSYGVSGDGESLAGEGTTADPKNGNSSSLLRFRGSLEDSWTNHHHWLLVKLALKTGDMSMINAAFGDGGMAEVYPAGWMMGKPAGAEPGANPSLPAREIVPQGIESGLTDEKLLAAGNGGDGKPSAGAARMAREEGAGQELGLHPAVSFPSGFSPDPAEGSSMYFSVSTGGIASPGTGTATATCVALVQRDGEAQPPPGCPGRGGGGDLSLE</sequence>
<accession>A0A091SK55</accession>
<evidence type="ECO:0000256" key="1">
    <source>
        <dbReference type="SAM" id="MobiDB-lite"/>
    </source>
</evidence>
<protein>
    <submittedName>
        <fullName evidence="2">XK-related protein 5</fullName>
    </submittedName>
</protein>
<dbReference type="AlphaFoldDB" id="A0A091SK55"/>
<feature type="non-terminal residue" evidence="2">
    <location>
        <position position="1"/>
    </location>
</feature>
<dbReference type="EMBL" id="KK475990">
    <property type="protein sequence ID" value="KFQ59002.1"/>
    <property type="molecule type" value="Genomic_DNA"/>
</dbReference>
<name>A0A091SK55_PELCR</name>